<name>T0ZA65_9ZZZZ</name>
<gene>
    <name evidence="1" type="ORF">B2A_15822</name>
</gene>
<sequence length="312" mass="35968">MIPPEIRRKSISNISSLVSEYDQSTINRAFHGVDPQTLDRNYIAFLKSVIGKHRVQFIGDDTLLEHPGSKVMESVGWFYDRKKGSSVLAHQPVTSCLYDMDAHEFYPFLFRLYRKRDDSGDEFRTKIEIMGEIFKIAQDNFNIAGKVVDSWYSSFKFLGNNFVTEMKSNRKASFENLGKMTKKNSDLFLTMDEILESTFLFLDRDSEILKKFLVSDYLDGDQLINVWNIRWSIETFHNDAKDLGLVEYQVRDSEGPLIQAGITSVAYALLSMMMRASKRLFGKALKTIGECSRAIKETLILKRDYKSRLFSG</sequence>
<proteinExistence type="predicted"/>
<dbReference type="InterPro" id="IPR012337">
    <property type="entry name" value="RNaseH-like_sf"/>
</dbReference>
<reference evidence="1" key="1">
    <citation type="submission" date="2013-08" db="EMBL/GenBank/DDBJ databases">
        <authorList>
            <person name="Mendez C."/>
            <person name="Richter M."/>
            <person name="Ferrer M."/>
            <person name="Sanchez J."/>
        </authorList>
    </citation>
    <scope>NUCLEOTIDE SEQUENCE</scope>
</reference>
<evidence type="ECO:0000313" key="1">
    <source>
        <dbReference type="EMBL" id="EQD26014.1"/>
    </source>
</evidence>
<dbReference type="SUPFAM" id="SSF53098">
    <property type="entry name" value="Ribonuclease H-like"/>
    <property type="match status" value="1"/>
</dbReference>
<organism evidence="1">
    <name type="scientific">mine drainage metagenome</name>
    <dbReference type="NCBI Taxonomy" id="410659"/>
    <lineage>
        <taxon>unclassified sequences</taxon>
        <taxon>metagenomes</taxon>
        <taxon>ecological metagenomes</taxon>
    </lineage>
</organism>
<dbReference type="AlphaFoldDB" id="T0ZA65"/>
<dbReference type="EMBL" id="AUZZ01011500">
    <property type="protein sequence ID" value="EQD26014.1"/>
    <property type="molecule type" value="Genomic_DNA"/>
</dbReference>
<dbReference type="InterPro" id="IPR006783">
    <property type="entry name" value="Transposase_ISC1217"/>
</dbReference>
<dbReference type="Pfam" id="PF04693">
    <property type="entry name" value="DDE_Tnp_2"/>
    <property type="match status" value="1"/>
</dbReference>
<reference evidence="1" key="2">
    <citation type="journal article" date="2014" name="ISME J.">
        <title>Microbial stratification in low pH oxic and suboxic macroscopic growths along an acid mine drainage.</title>
        <authorList>
            <person name="Mendez-Garcia C."/>
            <person name="Mesa V."/>
            <person name="Sprenger R.R."/>
            <person name="Richter M."/>
            <person name="Diez M.S."/>
            <person name="Solano J."/>
            <person name="Bargiela R."/>
            <person name="Golyshina O.V."/>
            <person name="Manteca A."/>
            <person name="Ramos J.L."/>
            <person name="Gallego J.R."/>
            <person name="Llorente I."/>
            <person name="Martins Dos Santos V.A."/>
            <person name="Jensen O.N."/>
            <person name="Pelaez A.I."/>
            <person name="Sanchez J."/>
            <person name="Ferrer M."/>
        </authorList>
    </citation>
    <scope>NUCLEOTIDE SEQUENCE</scope>
</reference>
<comment type="caution">
    <text evidence="1">The sequence shown here is derived from an EMBL/GenBank/DDBJ whole genome shotgun (WGS) entry which is preliminary data.</text>
</comment>
<accession>T0ZA65</accession>
<protein>
    <submittedName>
        <fullName evidence="1">Transposase, ISC1217</fullName>
    </submittedName>
</protein>